<accession>A0A2X0JAF3</accession>
<evidence type="ECO:0000313" key="2">
    <source>
        <dbReference type="EMBL" id="RAG84498.1"/>
    </source>
</evidence>
<evidence type="ECO:0000256" key="1">
    <source>
        <dbReference type="SAM" id="MobiDB-lite"/>
    </source>
</evidence>
<organism evidence="2 3">
    <name type="scientific">Streptacidiphilus pinicola</name>
    <dbReference type="NCBI Taxonomy" id="2219663"/>
    <lineage>
        <taxon>Bacteria</taxon>
        <taxon>Bacillati</taxon>
        <taxon>Actinomycetota</taxon>
        <taxon>Actinomycetes</taxon>
        <taxon>Kitasatosporales</taxon>
        <taxon>Streptomycetaceae</taxon>
        <taxon>Streptacidiphilus</taxon>
    </lineage>
</organism>
<reference evidence="2 3" key="1">
    <citation type="submission" date="2018-06" db="EMBL/GenBank/DDBJ databases">
        <title>Streptacidiphilus pinicola sp. nov., isolated from pine grove soil.</title>
        <authorList>
            <person name="Roh S.G."/>
            <person name="Park S."/>
            <person name="Kim M.-K."/>
            <person name="Yun B.-R."/>
            <person name="Park J."/>
            <person name="Kim M.J."/>
            <person name="Kim Y.S."/>
            <person name="Kim S.B."/>
        </authorList>
    </citation>
    <scope>NUCLEOTIDE SEQUENCE [LARGE SCALE GENOMIC DNA]</scope>
    <source>
        <strain evidence="2 3">MMS16-CNU450</strain>
    </source>
</reference>
<evidence type="ECO:0000313" key="3">
    <source>
        <dbReference type="Proteomes" id="UP000248889"/>
    </source>
</evidence>
<feature type="compositionally biased region" description="Low complexity" evidence="1">
    <location>
        <begin position="47"/>
        <end position="61"/>
    </location>
</feature>
<evidence type="ECO:0008006" key="4">
    <source>
        <dbReference type="Google" id="ProtNLM"/>
    </source>
</evidence>
<protein>
    <recommendedName>
        <fullName evidence="4">Septum formation-related domain-containing protein</fullName>
    </recommendedName>
</protein>
<comment type="caution">
    <text evidence="2">The sequence shown here is derived from an EMBL/GenBank/DDBJ whole genome shotgun (WGS) entry which is preliminary data.</text>
</comment>
<dbReference type="AlphaFoldDB" id="A0A2X0JAF3"/>
<sequence length="191" mass="20143">MLGRMGLSGGFGRLRGSRLGLAVTLVALLVAVALILLLALRSKPAAAPQAKPTPSPSKAAPSPSPSPSPSLPNTFAYISLQPGDCFDSPAFTRSLTLLAKRACTTPHDAEVTRLTTLPGDLADYPAILHKALELCEPLNAAAYQKQSVKQLQYYELYPSLAEYQGGRHTVTCALSGGSYQGARKLTAPLVR</sequence>
<gene>
    <name evidence="2" type="ORF">DN069_16760</name>
</gene>
<keyword evidence="3" id="KW-1185">Reference proteome</keyword>
<dbReference type="Proteomes" id="UP000248889">
    <property type="component" value="Unassembled WGS sequence"/>
</dbReference>
<name>A0A2X0JAF3_9ACTN</name>
<feature type="region of interest" description="Disordered" evidence="1">
    <location>
        <begin position="47"/>
        <end position="73"/>
    </location>
</feature>
<dbReference type="EMBL" id="QKYN01000065">
    <property type="protein sequence ID" value="RAG84498.1"/>
    <property type="molecule type" value="Genomic_DNA"/>
</dbReference>
<proteinExistence type="predicted"/>